<keyword evidence="2" id="KW-0472">Membrane</keyword>
<organism evidence="3 4">
    <name type="scientific">Roseofilum casamattae BLCC-M143</name>
    <dbReference type="NCBI Taxonomy" id="3022442"/>
    <lineage>
        <taxon>Bacteria</taxon>
        <taxon>Bacillati</taxon>
        <taxon>Cyanobacteriota</taxon>
        <taxon>Cyanophyceae</taxon>
        <taxon>Desertifilales</taxon>
        <taxon>Desertifilaceae</taxon>
        <taxon>Roseofilum</taxon>
        <taxon>Roseofilum casamattae</taxon>
    </lineage>
</organism>
<name>A0ABT7BRQ9_9CYAN</name>
<protein>
    <submittedName>
        <fullName evidence="3">PAM68 family protein</fullName>
    </submittedName>
</protein>
<proteinExistence type="predicted"/>
<dbReference type="Pfam" id="PF11947">
    <property type="entry name" value="DUF3464"/>
    <property type="match status" value="1"/>
</dbReference>
<dbReference type="Proteomes" id="UP001232992">
    <property type="component" value="Unassembled WGS sequence"/>
</dbReference>
<dbReference type="InterPro" id="IPR021855">
    <property type="entry name" value="PAM68-like"/>
</dbReference>
<reference evidence="3 4" key="1">
    <citation type="submission" date="2023-01" db="EMBL/GenBank/DDBJ databases">
        <title>Novel diversity within Roseofilum (Cyanobacteria; Desertifilaceae) from marine benthic mats with descriptions of four novel species.</title>
        <authorList>
            <person name="Wang Y."/>
            <person name="Berthold D.E."/>
            <person name="Hu J."/>
            <person name="Lefler F.W."/>
            <person name="Laughinghouse H.D. IV."/>
        </authorList>
    </citation>
    <scope>NUCLEOTIDE SEQUENCE [LARGE SCALE GENOMIC DNA]</scope>
    <source>
        <strain evidence="3 4">BLCC-M143</strain>
    </source>
</reference>
<feature type="compositionally biased region" description="Basic and acidic residues" evidence="1">
    <location>
        <begin position="1"/>
        <end position="12"/>
    </location>
</feature>
<dbReference type="RefSeq" id="WP_283756519.1">
    <property type="nucleotide sequence ID" value="NZ_JAQOSQ010000001.1"/>
</dbReference>
<keyword evidence="2" id="KW-1133">Transmembrane helix</keyword>
<dbReference type="EMBL" id="JAQOSQ010000001">
    <property type="protein sequence ID" value="MDJ1181870.1"/>
    <property type="molecule type" value="Genomic_DNA"/>
</dbReference>
<feature type="transmembrane region" description="Helical" evidence="2">
    <location>
        <begin position="107"/>
        <end position="127"/>
    </location>
</feature>
<keyword evidence="2" id="KW-0812">Transmembrane</keyword>
<evidence type="ECO:0000313" key="3">
    <source>
        <dbReference type="EMBL" id="MDJ1181870.1"/>
    </source>
</evidence>
<gene>
    <name evidence="3" type="ORF">PMH09_01560</name>
</gene>
<keyword evidence="4" id="KW-1185">Reference proteome</keyword>
<feature type="region of interest" description="Disordered" evidence="1">
    <location>
        <begin position="1"/>
        <end position="57"/>
    </location>
</feature>
<sequence>MSPKPDSKDETKSQAAKGRLPFEPKTSRKKNSPPGSSAPKAAASSPKKKQRTPIAKEDRVIPKVVSNRMIRRMSILSGIPTSLGILTFVASYWIITQVGLELPNFVVVLTSMGFFGLGVVGLSYGVLSASWDEDRVGTWLGWQDFTLNLRRTIDAWRSVKQNEYTE</sequence>
<feature type="transmembrane region" description="Helical" evidence="2">
    <location>
        <begin position="75"/>
        <end position="95"/>
    </location>
</feature>
<evidence type="ECO:0000256" key="1">
    <source>
        <dbReference type="SAM" id="MobiDB-lite"/>
    </source>
</evidence>
<feature type="compositionally biased region" description="Low complexity" evidence="1">
    <location>
        <begin position="32"/>
        <end position="45"/>
    </location>
</feature>
<comment type="caution">
    <text evidence="3">The sequence shown here is derived from an EMBL/GenBank/DDBJ whole genome shotgun (WGS) entry which is preliminary data.</text>
</comment>
<dbReference type="PANTHER" id="PTHR34575:SF1">
    <property type="entry name" value="PROTEIN PAM68, CHLOROPLASTIC"/>
    <property type="match status" value="1"/>
</dbReference>
<evidence type="ECO:0000256" key="2">
    <source>
        <dbReference type="SAM" id="Phobius"/>
    </source>
</evidence>
<evidence type="ECO:0000313" key="4">
    <source>
        <dbReference type="Proteomes" id="UP001232992"/>
    </source>
</evidence>
<dbReference type="PANTHER" id="PTHR34575">
    <property type="entry name" value="PROTEIN PAM68, CHLOROPLASTIC"/>
    <property type="match status" value="1"/>
</dbReference>
<accession>A0ABT7BRQ9</accession>